<keyword evidence="3" id="KW-1185">Reference proteome</keyword>
<reference evidence="2" key="2">
    <citation type="journal article" date="2023" name="IMA Fungus">
        <title>Comparative genomic study of the Penicillium genus elucidates a diverse pangenome and 15 lateral gene transfer events.</title>
        <authorList>
            <person name="Petersen C."/>
            <person name="Sorensen T."/>
            <person name="Nielsen M.R."/>
            <person name="Sondergaard T.E."/>
            <person name="Sorensen J.L."/>
            <person name="Fitzpatrick D.A."/>
            <person name="Frisvad J.C."/>
            <person name="Nielsen K.L."/>
        </authorList>
    </citation>
    <scope>NUCLEOTIDE SEQUENCE</scope>
    <source>
        <strain evidence="2">IBT 30069</strain>
    </source>
</reference>
<dbReference type="InterPro" id="IPR013924">
    <property type="entry name" value="RNase_H2_suC"/>
</dbReference>
<protein>
    <submittedName>
        <fullName evidence="2">Uncharacterized protein</fullName>
    </submittedName>
</protein>
<evidence type="ECO:0000313" key="2">
    <source>
        <dbReference type="EMBL" id="KAJ5083215.1"/>
    </source>
</evidence>
<comment type="caution">
    <text evidence="2">The sequence shown here is derived from an EMBL/GenBank/DDBJ whole genome shotgun (WGS) entry which is preliminary data.</text>
</comment>
<sequence length="168" mass="18987">MSDIYTFRTTSQPNKDQENTPLPQLTPNILPCQIHHDGPIESTDRFWTPVTDEKDGNETSHFRGRKLRGRRVAVPEGYQGVVAMPTNSVIPVSTQGSKEDPDVVEIQPGHEEPVKILQMQGKFNEIMVWGHEHLPAVNDTFVKGMEEWMRLAETVCLCPPSLVHYLEG</sequence>
<name>A0A9W9EK53_9EURO</name>
<evidence type="ECO:0000256" key="1">
    <source>
        <dbReference type="SAM" id="MobiDB-lite"/>
    </source>
</evidence>
<dbReference type="EMBL" id="JAPQKH010000008">
    <property type="protein sequence ID" value="KAJ5083215.1"/>
    <property type="molecule type" value="Genomic_DNA"/>
</dbReference>
<accession>A0A9W9EK53</accession>
<dbReference type="AlphaFoldDB" id="A0A9W9EK53"/>
<dbReference type="OrthoDB" id="6222486at2759"/>
<dbReference type="PANTHER" id="PTHR47204">
    <property type="entry name" value="OS02G0168900 PROTEIN"/>
    <property type="match status" value="1"/>
</dbReference>
<feature type="region of interest" description="Disordered" evidence="1">
    <location>
        <begin position="1"/>
        <end position="25"/>
    </location>
</feature>
<gene>
    <name evidence="2" type="ORF">N7456_012642</name>
</gene>
<reference evidence="2" key="1">
    <citation type="submission" date="2022-11" db="EMBL/GenBank/DDBJ databases">
        <authorList>
            <person name="Petersen C."/>
        </authorList>
    </citation>
    <scope>NUCLEOTIDE SEQUENCE</scope>
    <source>
        <strain evidence="2">IBT 30069</strain>
    </source>
</reference>
<proteinExistence type="predicted"/>
<organism evidence="2 3">
    <name type="scientific">Penicillium angulare</name>
    <dbReference type="NCBI Taxonomy" id="116970"/>
    <lineage>
        <taxon>Eukaryota</taxon>
        <taxon>Fungi</taxon>
        <taxon>Dikarya</taxon>
        <taxon>Ascomycota</taxon>
        <taxon>Pezizomycotina</taxon>
        <taxon>Eurotiomycetes</taxon>
        <taxon>Eurotiomycetidae</taxon>
        <taxon>Eurotiales</taxon>
        <taxon>Aspergillaceae</taxon>
        <taxon>Penicillium</taxon>
    </lineage>
</organism>
<dbReference type="Proteomes" id="UP001149165">
    <property type="component" value="Unassembled WGS sequence"/>
</dbReference>
<evidence type="ECO:0000313" key="3">
    <source>
        <dbReference type="Proteomes" id="UP001149165"/>
    </source>
</evidence>
<dbReference type="PANTHER" id="PTHR47204:SF1">
    <property type="entry name" value="RIBONUCLEASE H2 SUBUNIT C"/>
    <property type="match status" value="1"/>
</dbReference>
<dbReference type="CDD" id="cd09271">
    <property type="entry name" value="RNase_H2-C"/>
    <property type="match status" value="1"/>
</dbReference>
<dbReference type="GO" id="GO:0006401">
    <property type="term" value="P:RNA catabolic process"/>
    <property type="evidence" value="ECO:0007669"/>
    <property type="project" value="InterPro"/>
</dbReference>
<dbReference type="Gene3D" id="2.40.128.680">
    <property type="match status" value="1"/>
</dbReference>
<feature type="compositionally biased region" description="Polar residues" evidence="1">
    <location>
        <begin position="7"/>
        <end position="25"/>
    </location>
</feature>
<dbReference type="GO" id="GO:0032299">
    <property type="term" value="C:ribonuclease H2 complex"/>
    <property type="evidence" value="ECO:0007669"/>
    <property type="project" value="InterPro"/>
</dbReference>
<dbReference type="Pfam" id="PF08615">
    <property type="entry name" value="RNase_H2_suC"/>
    <property type="match status" value="1"/>
</dbReference>